<dbReference type="SUPFAM" id="SSF46689">
    <property type="entry name" value="Homeodomain-like"/>
    <property type="match status" value="1"/>
</dbReference>
<dbReference type="Pfam" id="PF02311">
    <property type="entry name" value="AraC_binding"/>
    <property type="match status" value="1"/>
</dbReference>
<comment type="caution">
    <text evidence="5">The sequence shown here is derived from an EMBL/GenBank/DDBJ whole genome shotgun (WGS) entry which is preliminary data.</text>
</comment>
<dbReference type="Proteomes" id="UP000310314">
    <property type="component" value="Unassembled WGS sequence"/>
</dbReference>
<evidence type="ECO:0000313" key="6">
    <source>
        <dbReference type="Proteomes" id="UP000310314"/>
    </source>
</evidence>
<dbReference type="PROSITE" id="PS01124">
    <property type="entry name" value="HTH_ARAC_FAMILY_2"/>
    <property type="match status" value="1"/>
</dbReference>
<dbReference type="SMART" id="SM00342">
    <property type="entry name" value="HTH_ARAC"/>
    <property type="match status" value="1"/>
</dbReference>
<protein>
    <submittedName>
        <fullName evidence="5">Helix-turn-helix domain-containing protein</fullName>
    </submittedName>
</protein>
<evidence type="ECO:0000256" key="2">
    <source>
        <dbReference type="ARBA" id="ARBA00023125"/>
    </source>
</evidence>
<reference evidence="5 6" key="1">
    <citation type="submission" date="2019-05" db="EMBL/GenBank/DDBJ databases">
        <authorList>
            <person name="Zhang J.-Y."/>
            <person name="Feg X."/>
            <person name="Du Z.-J."/>
        </authorList>
    </citation>
    <scope>NUCLEOTIDE SEQUENCE [LARGE SCALE GENOMIC DNA]</scope>
    <source>
        <strain evidence="5 6">RZ26</strain>
    </source>
</reference>
<dbReference type="PRINTS" id="PR00032">
    <property type="entry name" value="HTHARAC"/>
</dbReference>
<proteinExistence type="predicted"/>
<dbReference type="InterPro" id="IPR018060">
    <property type="entry name" value="HTH_AraC"/>
</dbReference>
<accession>A0A5S3PQ51</accession>
<evidence type="ECO:0000256" key="1">
    <source>
        <dbReference type="ARBA" id="ARBA00023015"/>
    </source>
</evidence>
<dbReference type="InterPro" id="IPR037923">
    <property type="entry name" value="HTH-like"/>
</dbReference>
<sequence length="298" mass="35536">MRHSKENMEQYHLHKANPEKLQFEVYDLNTYRKSSGDKASVPHSHSYYQIIWFFEGAGTHTVDFEQFEIKERTVLFINKDQVHAFDENLEINGLLIHFNEGFFMHSDIDIFLKYNLFNSYKSPCYFIDKNISILGFSYVDLIRTELVKRDQFGTEDVIRYLLKSFLINLERVNRKDTEKNIEFTSQYEFQFYKFKDLLEENYRRNISVKGFADALNISSKTLSTITKRFVNKSPKQLITERIVLEAKRLIRYSSLQISEIAFQLGFDDASYFVKYFRRQVGISPTEYREKVKIKKATH</sequence>
<dbReference type="InterPro" id="IPR003313">
    <property type="entry name" value="AraC-bd"/>
</dbReference>
<dbReference type="Gene3D" id="2.60.120.10">
    <property type="entry name" value="Jelly Rolls"/>
    <property type="match status" value="1"/>
</dbReference>
<evidence type="ECO:0000259" key="4">
    <source>
        <dbReference type="PROSITE" id="PS01124"/>
    </source>
</evidence>
<dbReference type="SUPFAM" id="SSF51215">
    <property type="entry name" value="Regulatory protein AraC"/>
    <property type="match status" value="1"/>
</dbReference>
<dbReference type="GO" id="GO:0003700">
    <property type="term" value="F:DNA-binding transcription factor activity"/>
    <property type="evidence" value="ECO:0007669"/>
    <property type="project" value="InterPro"/>
</dbReference>
<feature type="domain" description="HTH araC/xylS-type" evidence="4">
    <location>
        <begin position="192"/>
        <end position="290"/>
    </location>
</feature>
<evidence type="ECO:0000313" key="5">
    <source>
        <dbReference type="EMBL" id="TMM56877.1"/>
    </source>
</evidence>
<dbReference type="AlphaFoldDB" id="A0A5S3PQ51"/>
<dbReference type="OrthoDB" id="1096411at2"/>
<dbReference type="Gene3D" id="1.10.10.60">
    <property type="entry name" value="Homeodomain-like"/>
    <property type="match status" value="1"/>
</dbReference>
<dbReference type="RefSeq" id="WP_138657861.1">
    <property type="nucleotide sequence ID" value="NZ_VATY01000002.1"/>
</dbReference>
<dbReference type="InterPro" id="IPR020449">
    <property type="entry name" value="Tscrpt_reg_AraC-type_HTH"/>
</dbReference>
<organism evidence="5 6">
    <name type="scientific">Maribacter algarum</name>
    <name type="common">ex Zhang et al. 2020</name>
    <dbReference type="NCBI Taxonomy" id="2578118"/>
    <lineage>
        <taxon>Bacteria</taxon>
        <taxon>Pseudomonadati</taxon>
        <taxon>Bacteroidota</taxon>
        <taxon>Flavobacteriia</taxon>
        <taxon>Flavobacteriales</taxon>
        <taxon>Flavobacteriaceae</taxon>
        <taxon>Maribacter</taxon>
    </lineage>
</organism>
<keyword evidence="3" id="KW-0804">Transcription</keyword>
<dbReference type="PANTHER" id="PTHR43280">
    <property type="entry name" value="ARAC-FAMILY TRANSCRIPTIONAL REGULATOR"/>
    <property type="match status" value="1"/>
</dbReference>
<gene>
    <name evidence="5" type="ORF">FEE95_10285</name>
</gene>
<keyword evidence="1" id="KW-0805">Transcription regulation</keyword>
<dbReference type="InterPro" id="IPR014710">
    <property type="entry name" value="RmlC-like_jellyroll"/>
</dbReference>
<dbReference type="EMBL" id="VATY01000002">
    <property type="protein sequence ID" value="TMM56877.1"/>
    <property type="molecule type" value="Genomic_DNA"/>
</dbReference>
<keyword evidence="2" id="KW-0238">DNA-binding</keyword>
<evidence type="ECO:0000256" key="3">
    <source>
        <dbReference type="ARBA" id="ARBA00023163"/>
    </source>
</evidence>
<keyword evidence="6" id="KW-1185">Reference proteome</keyword>
<name>A0A5S3PQ51_9FLAO</name>
<dbReference type="Pfam" id="PF12833">
    <property type="entry name" value="HTH_18"/>
    <property type="match status" value="1"/>
</dbReference>
<dbReference type="GO" id="GO:0043565">
    <property type="term" value="F:sequence-specific DNA binding"/>
    <property type="evidence" value="ECO:0007669"/>
    <property type="project" value="InterPro"/>
</dbReference>
<dbReference type="InterPro" id="IPR009057">
    <property type="entry name" value="Homeodomain-like_sf"/>
</dbReference>
<dbReference type="PANTHER" id="PTHR43280:SF32">
    <property type="entry name" value="TRANSCRIPTIONAL REGULATORY PROTEIN"/>
    <property type="match status" value="1"/>
</dbReference>